<feature type="transmembrane region" description="Helical" evidence="6">
    <location>
        <begin position="170"/>
        <end position="191"/>
    </location>
</feature>
<dbReference type="EMBL" id="KN837109">
    <property type="protein sequence ID" value="KIJ46053.1"/>
    <property type="molecule type" value="Genomic_DNA"/>
</dbReference>
<keyword evidence="2 6" id="KW-0812">Transmembrane</keyword>
<accession>A0A0C9UT86</accession>
<keyword evidence="3 6" id="KW-1133">Transmembrane helix</keyword>
<feature type="non-terminal residue" evidence="8">
    <location>
        <position position="336"/>
    </location>
</feature>
<dbReference type="SUPFAM" id="SSF81321">
    <property type="entry name" value="Family A G protein-coupled receptor-like"/>
    <property type="match status" value="1"/>
</dbReference>
<evidence type="ECO:0000256" key="1">
    <source>
        <dbReference type="ARBA" id="ARBA00004141"/>
    </source>
</evidence>
<dbReference type="PANTHER" id="PTHR23112:SF37">
    <property type="entry name" value="G PROTEIN-COUPLED RECEPTOR GPR1"/>
    <property type="match status" value="1"/>
</dbReference>
<dbReference type="Proteomes" id="UP000054279">
    <property type="component" value="Unassembled WGS sequence"/>
</dbReference>
<proteinExistence type="predicted"/>
<organism evidence="8 9">
    <name type="scientific">Sphaerobolus stellatus (strain SS14)</name>
    <dbReference type="NCBI Taxonomy" id="990650"/>
    <lineage>
        <taxon>Eukaryota</taxon>
        <taxon>Fungi</taxon>
        <taxon>Dikarya</taxon>
        <taxon>Basidiomycota</taxon>
        <taxon>Agaricomycotina</taxon>
        <taxon>Agaricomycetes</taxon>
        <taxon>Phallomycetidae</taxon>
        <taxon>Geastrales</taxon>
        <taxon>Sphaerobolaceae</taxon>
        <taxon>Sphaerobolus</taxon>
    </lineage>
</organism>
<dbReference type="PANTHER" id="PTHR23112">
    <property type="entry name" value="G PROTEIN-COUPLED RECEPTOR 157-RELATED"/>
    <property type="match status" value="1"/>
</dbReference>
<evidence type="ECO:0000259" key="7">
    <source>
        <dbReference type="PROSITE" id="PS50262"/>
    </source>
</evidence>
<dbReference type="PROSITE" id="PS50262">
    <property type="entry name" value="G_PROTEIN_RECEP_F1_2"/>
    <property type="match status" value="1"/>
</dbReference>
<evidence type="ECO:0000256" key="3">
    <source>
        <dbReference type="ARBA" id="ARBA00022989"/>
    </source>
</evidence>
<feature type="transmembrane region" description="Helical" evidence="6">
    <location>
        <begin position="261"/>
        <end position="280"/>
    </location>
</feature>
<evidence type="ECO:0000313" key="8">
    <source>
        <dbReference type="EMBL" id="KIJ46053.1"/>
    </source>
</evidence>
<name>A0A0C9UT86_SPHS4</name>
<keyword evidence="4 6" id="KW-0472">Membrane</keyword>
<feature type="transmembrane region" description="Helical" evidence="6">
    <location>
        <begin position="225"/>
        <end position="241"/>
    </location>
</feature>
<evidence type="ECO:0000256" key="2">
    <source>
        <dbReference type="ARBA" id="ARBA00022692"/>
    </source>
</evidence>
<feature type="transmembrane region" description="Helical" evidence="6">
    <location>
        <begin position="90"/>
        <end position="108"/>
    </location>
</feature>
<dbReference type="GO" id="GO:0005886">
    <property type="term" value="C:plasma membrane"/>
    <property type="evidence" value="ECO:0007669"/>
    <property type="project" value="TreeGrafter"/>
</dbReference>
<evidence type="ECO:0000256" key="6">
    <source>
        <dbReference type="SAM" id="Phobius"/>
    </source>
</evidence>
<evidence type="ECO:0000313" key="9">
    <source>
        <dbReference type="Proteomes" id="UP000054279"/>
    </source>
</evidence>
<dbReference type="AlphaFoldDB" id="A0A0C9UT86"/>
<reference evidence="8 9" key="1">
    <citation type="submission" date="2014-06" db="EMBL/GenBank/DDBJ databases">
        <title>Evolutionary Origins and Diversification of the Mycorrhizal Mutualists.</title>
        <authorList>
            <consortium name="DOE Joint Genome Institute"/>
            <consortium name="Mycorrhizal Genomics Consortium"/>
            <person name="Kohler A."/>
            <person name="Kuo A."/>
            <person name="Nagy L.G."/>
            <person name="Floudas D."/>
            <person name="Copeland A."/>
            <person name="Barry K.W."/>
            <person name="Cichocki N."/>
            <person name="Veneault-Fourrey C."/>
            <person name="LaButti K."/>
            <person name="Lindquist E.A."/>
            <person name="Lipzen A."/>
            <person name="Lundell T."/>
            <person name="Morin E."/>
            <person name="Murat C."/>
            <person name="Riley R."/>
            <person name="Ohm R."/>
            <person name="Sun H."/>
            <person name="Tunlid A."/>
            <person name="Henrissat B."/>
            <person name="Grigoriev I.V."/>
            <person name="Hibbett D.S."/>
            <person name="Martin F."/>
        </authorList>
    </citation>
    <scope>NUCLEOTIDE SEQUENCE [LARGE SCALE GENOMIC DNA]</scope>
    <source>
        <strain evidence="8 9">SS14</strain>
    </source>
</reference>
<dbReference type="Gene3D" id="1.20.1070.10">
    <property type="entry name" value="Rhodopsin 7-helix transmembrane proteins"/>
    <property type="match status" value="1"/>
</dbReference>
<evidence type="ECO:0000256" key="5">
    <source>
        <dbReference type="SAM" id="MobiDB-lite"/>
    </source>
</evidence>
<dbReference type="GO" id="GO:0007189">
    <property type="term" value="P:adenylate cyclase-activating G protein-coupled receptor signaling pathway"/>
    <property type="evidence" value="ECO:0007669"/>
    <property type="project" value="TreeGrafter"/>
</dbReference>
<protein>
    <submittedName>
        <fullName evidence="8">Unplaced genomic scaffold SPHSTscaffold_34, whole genome shotgun sequence</fullName>
    </submittedName>
</protein>
<feature type="transmembrane region" description="Helical" evidence="6">
    <location>
        <begin position="115"/>
        <end position="134"/>
    </location>
</feature>
<comment type="subcellular location">
    <subcellularLocation>
        <location evidence="1">Membrane</location>
        <topology evidence="1">Multi-pass membrane protein</topology>
    </subcellularLocation>
</comment>
<keyword evidence="9" id="KW-1185">Reference proteome</keyword>
<dbReference type="InterPro" id="IPR017452">
    <property type="entry name" value="GPCR_Rhodpsn_7TM"/>
</dbReference>
<dbReference type="GO" id="GO:0004930">
    <property type="term" value="F:G protein-coupled receptor activity"/>
    <property type="evidence" value="ECO:0007669"/>
    <property type="project" value="TreeGrafter"/>
</dbReference>
<dbReference type="HOGENOM" id="CLU_027149_0_1_1"/>
<sequence length="336" mass="37793">MTGFISTLAVLVLFAINLKNFVLCKMYLERGEWKVFKSPLDVYMASLLLSDILQGLGKIMHVKWLHLGFSECSSYCTAQGVVQQIGETGVALATLAIAVHTFLIIFFRRGGQAKATAIAIVVTIWIFVILFAVIGSQTLTDGDNRYITPSPYGCWLSPRHKTIQLTGEYLWLWLAALLSVLLYVPLALRLAGYVQPTGRLWWEYRVPKNRKLYGSELPPKPSRDAFTMLLYPILYFFLVLPDSICRWMEFTGHHTPSAATFFSTSIFGLSGLVNVFLLWYTRPGLLLLTCPPLPIPSSTKSQWADQSTSTVSDRTDDTRRLRPSVPVLIFGRESEP</sequence>
<dbReference type="OrthoDB" id="100006at2759"/>
<feature type="region of interest" description="Disordered" evidence="5">
    <location>
        <begin position="298"/>
        <end position="318"/>
    </location>
</feature>
<feature type="domain" description="G-protein coupled receptors family 1 profile" evidence="7">
    <location>
        <begin position="8"/>
        <end position="278"/>
    </location>
</feature>
<evidence type="ECO:0000256" key="4">
    <source>
        <dbReference type="ARBA" id="ARBA00023136"/>
    </source>
</evidence>
<gene>
    <name evidence="8" type="ORF">M422DRAFT_29448</name>
</gene>